<name>A0ABQ0UYB2_9LACT</name>
<evidence type="ECO:0000256" key="1">
    <source>
        <dbReference type="SAM" id="Phobius"/>
    </source>
</evidence>
<accession>A0ABQ0UYB2</accession>
<dbReference type="RefSeq" id="WP_091488578.1">
    <property type="nucleotide sequence ID" value="NZ_BJUX01000017.1"/>
</dbReference>
<keyword evidence="1" id="KW-0472">Membrane</keyword>
<sequence>MSVIIKRKAMIFRGFTRLEMKLNGKAIGTISNGEKREINVPYKNSCLQVTQFGGKSNELSVSDGDMVLISTAAWTGWGLFLIAIIVPMMVNSFDGLPQVSSVMLTFVMYLSAFWLVYSFKLTKLTAVNELKKR</sequence>
<feature type="transmembrane region" description="Helical" evidence="1">
    <location>
        <begin position="96"/>
        <end position="117"/>
    </location>
</feature>
<keyword evidence="1" id="KW-0812">Transmembrane</keyword>
<evidence type="ECO:0000313" key="3">
    <source>
        <dbReference type="Proteomes" id="UP000321425"/>
    </source>
</evidence>
<keyword evidence="1" id="KW-1133">Transmembrane helix</keyword>
<protein>
    <submittedName>
        <fullName evidence="2">Uncharacterized protein</fullName>
    </submittedName>
</protein>
<reference evidence="2 3" key="1">
    <citation type="submission" date="2019-07" db="EMBL/GenBank/DDBJ databases">
        <title>Whole genome shotgun sequence of Alkalibacterium putridalgicola NBRC 103243.</title>
        <authorList>
            <person name="Hosoyama A."/>
            <person name="Uohara A."/>
            <person name="Ohji S."/>
            <person name="Ichikawa N."/>
        </authorList>
    </citation>
    <scope>NUCLEOTIDE SEQUENCE [LARGE SCALE GENOMIC DNA]</scope>
    <source>
        <strain evidence="2 3">NBRC 103243</strain>
    </source>
</reference>
<proteinExistence type="predicted"/>
<organism evidence="2 3">
    <name type="scientific">Alkalibacterium putridalgicola</name>
    <dbReference type="NCBI Taxonomy" id="426703"/>
    <lineage>
        <taxon>Bacteria</taxon>
        <taxon>Bacillati</taxon>
        <taxon>Bacillota</taxon>
        <taxon>Bacilli</taxon>
        <taxon>Lactobacillales</taxon>
        <taxon>Carnobacteriaceae</taxon>
        <taxon>Alkalibacterium</taxon>
    </lineage>
</organism>
<gene>
    <name evidence="2" type="ORF">APU01nite_15670</name>
</gene>
<comment type="caution">
    <text evidence="2">The sequence shown here is derived from an EMBL/GenBank/DDBJ whole genome shotgun (WGS) entry which is preliminary data.</text>
</comment>
<dbReference type="EMBL" id="BJUX01000017">
    <property type="protein sequence ID" value="GEK89528.1"/>
    <property type="molecule type" value="Genomic_DNA"/>
</dbReference>
<keyword evidence="3" id="KW-1185">Reference proteome</keyword>
<evidence type="ECO:0000313" key="2">
    <source>
        <dbReference type="EMBL" id="GEK89528.1"/>
    </source>
</evidence>
<feature type="transmembrane region" description="Helical" evidence="1">
    <location>
        <begin position="66"/>
        <end position="90"/>
    </location>
</feature>
<dbReference type="Proteomes" id="UP000321425">
    <property type="component" value="Unassembled WGS sequence"/>
</dbReference>